<evidence type="ECO:0000256" key="2">
    <source>
        <dbReference type="ARBA" id="ARBA00022448"/>
    </source>
</evidence>
<keyword evidence="8 12" id="KW-0798">TonB box</keyword>
<dbReference type="PROSITE" id="PS52016">
    <property type="entry name" value="TONB_DEPENDENT_REC_3"/>
    <property type="match status" value="1"/>
</dbReference>
<sequence length="783" mass="84793">MTTRNPVPSPLRLGKFALLLGTAALAPSAANAQIAEDEAGTAQGETEGQRTSALDTISEILVTGTKTRDPENVQDVALAVTAFNADTLEAFKIRDIQGLSFQAPNVSLDQIGTSRGTANFAIRGLGINSSIPSIDPTVGVFVDGVYLGINGGVVFDLFDLDSVEILRGPQGVLFGRNVTGGAVVLNTGNPTEDFRGKFRAAVDGPVDGGRGGANYTVSGVMSGPIVEDVLLFKVGAYYNKDEGYFRNLFDGSNQGAADTKILRGALEGRFGDLMIRAKLDYFDSNGDGPAGQNRGFFDRESFDLAIDEPGFYDTQIWTGSLTAEWDIGPGTLTNIFGYRDYSATTRGDIDSTPAFLFHSNTETVQDQISNELRYAISTDSLDLTFGGFYFDQSLAYDESRELRRDLPVNLQPPVFFGGGRQDHEVIGVFANAQYEFAEGLSVIAGLRWNQETKDAAVTYIVPRARCSVLAGTCPTGTQPFNPATETNGFTDEVRFRNLSPKLGLQYEFADSQVYGHWSRGFRSGGYNFRITNVAVFNRAVDATGNLFFDEEQVDTYEIGGKFQTADGSFTLNVAAYVTKVQDMQREVNLADPGAGVVQNILNTADATITGFEGEARMRVSDSLIITANLGLIDDKYDTILFDISGDGAIDGADENLRIPRVPAVTWGMGLVHELLLGNSEILTRVNYQYRDEFAFTDDNFGYIQDMSNLEANITWVTPLEGLSLSLYGRNLFDEVQAGGDTQLPFGGPNSTGVRQQFASNPTAGTLSPLQRGRNIGIEALFEF</sequence>
<reference evidence="17" key="1">
    <citation type="submission" date="2016-12" db="EMBL/GenBank/DDBJ databases">
        <authorList>
            <person name="Varghese N."/>
            <person name="Submissions S."/>
        </authorList>
    </citation>
    <scope>NUCLEOTIDE SEQUENCE [LARGE SCALE GENOMIC DNA]</scope>
    <source>
        <strain evidence="17">DSM 11032</strain>
    </source>
</reference>
<evidence type="ECO:0000256" key="12">
    <source>
        <dbReference type="RuleBase" id="RU003357"/>
    </source>
</evidence>
<dbReference type="STRING" id="198312.SAMN02745193_01900"/>
<feature type="domain" description="TonB-dependent receptor plug" evidence="15">
    <location>
        <begin position="73"/>
        <end position="182"/>
    </location>
</feature>
<dbReference type="EMBL" id="FRDF01000010">
    <property type="protein sequence ID" value="SHN59003.1"/>
    <property type="molecule type" value="Genomic_DNA"/>
</dbReference>
<evidence type="ECO:0000256" key="1">
    <source>
        <dbReference type="ARBA" id="ARBA00004571"/>
    </source>
</evidence>
<keyword evidence="6" id="KW-0408">Iron</keyword>
<proteinExistence type="inferred from homology"/>
<gene>
    <name evidence="16" type="ORF">SAMN02745193_01900</name>
</gene>
<keyword evidence="3 11" id="KW-1134">Transmembrane beta strand</keyword>
<evidence type="ECO:0000313" key="17">
    <source>
        <dbReference type="Proteomes" id="UP000184391"/>
    </source>
</evidence>
<accession>A0A1M7SKH3</accession>
<keyword evidence="13" id="KW-0732">Signal</keyword>
<evidence type="ECO:0000256" key="9">
    <source>
        <dbReference type="ARBA" id="ARBA00023136"/>
    </source>
</evidence>
<feature type="chain" id="PRO_5012252437" evidence="13">
    <location>
        <begin position="33"/>
        <end position="783"/>
    </location>
</feature>
<dbReference type="RefSeq" id="WP_072674532.1">
    <property type="nucleotide sequence ID" value="NZ_FRDF01000010.1"/>
</dbReference>
<protein>
    <submittedName>
        <fullName evidence="16">Iron complex outermembrane recepter protein</fullName>
    </submittedName>
</protein>
<dbReference type="GO" id="GO:0009279">
    <property type="term" value="C:cell outer membrane"/>
    <property type="evidence" value="ECO:0007669"/>
    <property type="project" value="UniProtKB-SubCell"/>
</dbReference>
<keyword evidence="4" id="KW-0410">Iron transport</keyword>
<dbReference type="InterPro" id="IPR036942">
    <property type="entry name" value="Beta-barrel_TonB_sf"/>
</dbReference>
<evidence type="ECO:0000256" key="4">
    <source>
        <dbReference type="ARBA" id="ARBA00022496"/>
    </source>
</evidence>
<feature type="signal peptide" evidence="13">
    <location>
        <begin position="1"/>
        <end position="32"/>
    </location>
</feature>
<keyword evidence="5 11" id="KW-0812">Transmembrane</keyword>
<dbReference type="AlphaFoldDB" id="A0A1M7SKH3"/>
<keyword evidence="10 11" id="KW-0998">Cell outer membrane</keyword>
<evidence type="ECO:0000259" key="15">
    <source>
        <dbReference type="Pfam" id="PF07715"/>
    </source>
</evidence>
<organism evidence="16 17">
    <name type="scientific">Erythrobacter sanguineus</name>
    <dbReference type="NCBI Taxonomy" id="198312"/>
    <lineage>
        <taxon>Bacteria</taxon>
        <taxon>Pseudomonadati</taxon>
        <taxon>Pseudomonadota</taxon>
        <taxon>Alphaproteobacteria</taxon>
        <taxon>Sphingomonadales</taxon>
        <taxon>Erythrobacteraceae</taxon>
        <taxon>Erythrobacter/Porphyrobacter group</taxon>
        <taxon>Erythrobacter</taxon>
    </lineage>
</organism>
<dbReference type="PANTHER" id="PTHR32552:SF81">
    <property type="entry name" value="TONB-DEPENDENT OUTER MEMBRANE RECEPTOR"/>
    <property type="match status" value="1"/>
</dbReference>
<keyword evidence="9 11" id="KW-0472">Membrane</keyword>
<dbReference type="Pfam" id="PF07715">
    <property type="entry name" value="Plug"/>
    <property type="match status" value="1"/>
</dbReference>
<keyword evidence="2 11" id="KW-0813">Transport</keyword>
<dbReference type="Proteomes" id="UP000184391">
    <property type="component" value="Unassembled WGS sequence"/>
</dbReference>
<evidence type="ECO:0000256" key="7">
    <source>
        <dbReference type="ARBA" id="ARBA00023065"/>
    </source>
</evidence>
<evidence type="ECO:0000256" key="11">
    <source>
        <dbReference type="PROSITE-ProRule" id="PRU01360"/>
    </source>
</evidence>
<name>A0A1M7SKH3_9SPHN</name>
<dbReference type="InterPro" id="IPR039426">
    <property type="entry name" value="TonB-dep_rcpt-like"/>
</dbReference>
<comment type="similarity">
    <text evidence="11 12">Belongs to the TonB-dependent receptor family.</text>
</comment>
<keyword evidence="17" id="KW-1185">Reference proteome</keyword>
<evidence type="ECO:0000256" key="3">
    <source>
        <dbReference type="ARBA" id="ARBA00022452"/>
    </source>
</evidence>
<evidence type="ECO:0000313" key="16">
    <source>
        <dbReference type="EMBL" id="SHN59003.1"/>
    </source>
</evidence>
<evidence type="ECO:0000256" key="8">
    <source>
        <dbReference type="ARBA" id="ARBA00023077"/>
    </source>
</evidence>
<evidence type="ECO:0000256" key="6">
    <source>
        <dbReference type="ARBA" id="ARBA00023004"/>
    </source>
</evidence>
<feature type="domain" description="TonB-dependent receptor-like beta-barrel" evidence="14">
    <location>
        <begin position="277"/>
        <end position="731"/>
    </location>
</feature>
<dbReference type="SUPFAM" id="SSF56935">
    <property type="entry name" value="Porins"/>
    <property type="match status" value="1"/>
</dbReference>
<evidence type="ECO:0000256" key="5">
    <source>
        <dbReference type="ARBA" id="ARBA00022692"/>
    </source>
</evidence>
<dbReference type="Pfam" id="PF00593">
    <property type="entry name" value="TonB_dep_Rec_b-barrel"/>
    <property type="match status" value="1"/>
</dbReference>
<evidence type="ECO:0000256" key="13">
    <source>
        <dbReference type="SAM" id="SignalP"/>
    </source>
</evidence>
<evidence type="ECO:0000256" key="10">
    <source>
        <dbReference type="ARBA" id="ARBA00023237"/>
    </source>
</evidence>
<dbReference type="OrthoDB" id="7618183at2"/>
<dbReference type="PANTHER" id="PTHR32552">
    <property type="entry name" value="FERRICHROME IRON RECEPTOR-RELATED"/>
    <property type="match status" value="1"/>
</dbReference>
<dbReference type="GO" id="GO:0006826">
    <property type="term" value="P:iron ion transport"/>
    <property type="evidence" value="ECO:0007669"/>
    <property type="project" value="UniProtKB-KW"/>
</dbReference>
<keyword evidence="7" id="KW-0406">Ion transport</keyword>
<dbReference type="InterPro" id="IPR012910">
    <property type="entry name" value="Plug_dom"/>
</dbReference>
<dbReference type="Gene3D" id="2.40.170.20">
    <property type="entry name" value="TonB-dependent receptor, beta-barrel domain"/>
    <property type="match status" value="1"/>
</dbReference>
<dbReference type="InterPro" id="IPR000531">
    <property type="entry name" value="Beta-barrel_TonB"/>
</dbReference>
<evidence type="ECO:0000259" key="14">
    <source>
        <dbReference type="Pfam" id="PF00593"/>
    </source>
</evidence>
<comment type="subcellular location">
    <subcellularLocation>
        <location evidence="1 11">Cell outer membrane</location>
        <topology evidence="1 11">Multi-pass membrane protein</topology>
    </subcellularLocation>
</comment>